<evidence type="ECO:0000313" key="2">
    <source>
        <dbReference type="EMBL" id="OLU46492.1"/>
    </source>
</evidence>
<dbReference type="OrthoDB" id="1551477at2"/>
<sequence>MHKGVKIALDPSPVQIVLLRKHAGTARFVYNHLLAYIQEEYDKGNKVSTNFYQLRKHWNSVKAEAACRCQVKNVQIR</sequence>
<protein>
    <recommendedName>
        <fullName evidence="1">Transposase putative helix-turn-helix domain-containing protein</fullName>
    </recommendedName>
</protein>
<dbReference type="GeneID" id="78275529"/>
<accession>A0A1U7NMP2</accession>
<dbReference type="AlphaFoldDB" id="A0A1U7NMP2"/>
<evidence type="ECO:0000259" key="1">
    <source>
        <dbReference type="Pfam" id="PF12323"/>
    </source>
</evidence>
<reference evidence="2 3" key="1">
    <citation type="submission" date="2016-11" db="EMBL/GenBank/DDBJ databases">
        <title>Description of two novel members of the family Erysipelotrichaceae: Ileibacterium lipovorans gen. nov., sp. nov. and Dubosiella newyorkensis, gen. nov., sp. nov.</title>
        <authorList>
            <person name="Cox L.M."/>
            <person name="Sohn J."/>
            <person name="Tyrrell K.L."/>
            <person name="Citron D.M."/>
            <person name="Lawson P.A."/>
            <person name="Patel N.B."/>
            <person name="Iizumi T."/>
            <person name="Perez-Perez G.I."/>
            <person name="Goldstein E.J."/>
            <person name="Blaser M.J."/>
        </authorList>
    </citation>
    <scope>NUCLEOTIDE SEQUENCE [LARGE SCALE GENOMIC DNA]</scope>
    <source>
        <strain evidence="2 3">NYU-BL-A4</strain>
    </source>
</reference>
<proteinExistence type="predicted"/>
<dbReference type="STRING" id="1862672.BO225_06170"/>
<dbReference type="EMBL" id="MPKA01000064">
    <property type="protein sequence ID" value="OLU46492.1"/>
    <property type="molecule type" value="Genomic_DNA"/>
</dbReference>
<gene>
    <name evidence="2" type="ORF">BO225_06170</name>
</gene>
<keyword evidence="3" id="KW-1185">Reference proteome</keyword>
<organism evidence="2 3">
    <name type="scientific">Dubosiella newyorkensis</name>
    <dbReference type="NCBI Taxonomy" id="1862672"/>
    <lineage>
        <taxon>Bacteria</taxon>
        <taxon>Bacillati</taxon>
        <taxon>Bacillota</taxon>
        <taxon>Erysipelotrichia</taxon>
        <taxon>Erysipelotrichales</taxon>
        <taxon>Erysipelotrichaceae</taxon>
        <taxon>Dubosiella</taxon>
    </lineage>
</organism>
<dbReference type="Pfam" id="PF12323">
    <property type="entry name" value="HTH_OrfB_IS605"/>
    <property type="match status" value="1"/>
</dbReference>
<dbReference type="RefSeq" id="WP_076341397.1">
    <property type="nucleotide sequence ID" value="NZ_JBGNFS010000004.1"/>
</dbReference>
<feature type="domain" description="Transposase putative helix-turn-helix" evidence="1">
    <location>
        <begin position="1"/>
        <end position="46"/>
    </location>
</feature>
<evidence type="ECO:0000313" key="3">
    <source>
        <dbReference type="Proteomes" id="UP000186705"/>
    </source>
</evidence>
<comment type="caution">
    <text evidence="2">The sequence shown here is derived from an EMBL/GenBank/DDBJ whole genome shotgun (WGS) entry which is preliminary data.</text>
</comment>
<dbReference type="Proteomes" id="UP000186705">
    <property type="component" value="Unassembled WGS sequence"/>
</dbReference>
<name>A0A1U7NMP2_9FIRM</name>
<dbReference type="InterPro" id="IPR021027">
    <property type="entry name" value="Transposase_put_HTH"/>
</dbReference>